<reference evidence="2 3" key="1">
    <citation type="submission" date="2020-07" db="EMBL/GenBank/DDBJ databases">
        <authorList>
            <person name="Feng X."/>
        </authorList>
    </citation>
    <scope>NUCLEOTIDE SEQUENCE [LARGE SCALE GENOMIC DNA]</scope>
    <source>
        <strain evidence="2 3">JCM14086</strain>
    </source>
</reference>
<protein>
    <submittedName>
        <fullName evidence="2">Uncharacterized protein</fullName>
    </submittedName>
</protein>
<dbReference type="EMBL" id="JACHVA010000092">
    <property type="protein sequence ID" value="MBC2602471.1"/>
    <property type="molecule type" value="Genomic_DNA"/>
</dbReference>
<evidence type="ECO:0000313" key="2">
    <source>
        <dbReference type="EMBL" id="MBC2602471.1"/>
    </source>
</evidence>
<keyword evidence="1" id="KW-0472">Membrane</keyword>
<comment type="caution">
    <text evidence="2">The sequence shown here is derived from an EMBL/GenBank/DDBJ whole genome shotgun (WGS) entry which is preliminary data.</text>
</comment>
<dbReference type="Proteomes" id="UP000525652">
    <property type="component" value="Unassembled WGS sequence"/>
</dbReference>
<feature type="transmembrane region" description="Helical" evidence="1">
    <location>
        <begin position="42"/>
        <end position="64"/>
    </location>
</feature>
<evidence type="ECO:0000256" key="1">
    <source>
        <dbReference type="SAM" id="Phobius"/>
    </source>
</evidence>
<evidence type="ECO:0000313" key="3">
    <source>
        <dbReference type="Proteomes" id="UP000525652"/>
    </source>
</evidence>
<gene>
    <name evidence="2" type="ORF">H5P30_11845</name>
</gene>
<keyword evidence="1" id="KW-0812">Transmembrane</keyword>
<dbReference type="RefSeq" id="WP_185693154.1">
    <property type="nucleotide sequence ID" value="NZ_JACHVA010000092.1"/>
</dbReference>
<dbReference type="AlphaFoldDB" id="A0A7X1AYS8"/>
<accession>A0A7X1AYS8</accession>
<name>A0A7X1AYS8_9BACT</name>
<proteinExistence type="predicted"/>
<keyword evidence="1" id="KW-1133">Transmembrane helix</keyword>
<keyword evidence="3" id="KW-1185">Reference proteome</keyword>
<sequence>MNSPQDPRTAFLESASKAGWEIVFEDENGFQLKRGKRYSSPYASCGLILFILGIGVVILIFGFIDYLSRKDELVYITKDKAFHGNDALVSVTTSP</sequence>
<organism evidence="2 3">
    <name type="scientific">Puniceicoccus vermicola</name>
    <dbReference type="NCBI Taxonomy" id="388746"/>
    <lineage>
        <taxon>Bacteria</taxon>
        <taxon>Pseudomonadati</taxon>
        <taxon>Verrucomicrobiota</taxon>
        <taxon>Opitutia</taxon>
        <taxon>Puniceicoccales</taxon>
        <taxon>Puniceicoccaceae</taxon>
        <taxon>Puniceicoccus</taxon>
    </lineage>
</organism>